<evidence type="ECO:0008006" key="2">
    <source>
        <dbReference type="Google" id="ProtNLM"/>
    </source>
</evidence>
<dbReference type="PANTHER" id="PTHR30244">
    <property type="entry name" value="TRANSAMINASE"/>
    <property type="match status" value="1"/>
</dbReference>
<dbReference type="InterPro" id="IPR015421">
    <property type="entry name" value="PyrdxlP-dep_Trfase_major"/>
</dbReference>
<protein>
    <recommendedName>
        <fullName evidence="2">Aminotransferase class I/classII domain-containing protein</fullName>
    </recommendedName>
</protein>
<dbReference type="GO" id="GO:0030170">
    <property type="term" value="F:pyridoxal phosphate binding"/>
    <property type="evidence" value="ECO:0007669"/>
    <property type="project" value="TreeGrafter"/>
</dbReference>
<dbReference type="EMBL" id="UINC01171747">
    <property type="protein sequence ID" value="SVD76470.1"/>
    <property type="molecule type" value="Genomic_DNA"/>
</dbReference>
<organism evidence="1">
    <name type="scientific">marine metagenome</name>
    <dbReference type="NCBI Taxonomy" id="408172"/>
    <lineage>
        <taxon>unclassified sequences</taxon>
        <taxon>metagenomes</taxon>
        <taxon>ecological metagenomes</taxon>
    </lineage>
</organism>
<dbReference type="SUPFAM" id="SSF53383">
    <property type="entry name" value="PLP-dependent transferases"/>
    <property type="match status" value="1"/>
</dbReference>
<dbReference type="PANTHER" id="PTHR30244:SF34">
    <property type="entry name" value="DTDP-4-AMINO-4,6-DIDEOXYGALACTOSE TRANSAMINASE"/>
    <property type="match status" value="1"/>
</dbReference>
<dbReference type="GO" id="GO:0008483">
    <property type="term" value="F:transaminase activity"/>
    <property type="evidence" value="ECO:0007669"/>
    <property type="project" value="TreeGrafter"/>
</dbReference>
<proteinExistence type="predicted"/>
<dbReference type="InterPro" id="IPR000653">
    <property type="entry name" value="DegT/StrS_aminotransferase"/>
</dbReference>
<dbReference type="Pfam" id="PF01041">
    <property type="entry name" value="DegT_DnrJ_EryC1"/>
    <property type="match status" value="1"/>
</dbReference>
<accession>A0A382Y017</accession>
<dbReference type="Gene3D" id="3.40.640.10">
    <property type="entry name" value="Type I PLP-dependent aspartate aminotransferase-like (Major domain)"/>
    <property type="match status" value="1"/>
</dbReference>
<dbReference type="InterPro" id="IPR015424">
    <property type="entry name" value="PyrdxlP-dep_Trfase"/>
</dbReference>
<sequence length="244" mass="27126">MIQLSKPSISSLEIKNVQRVLKQEYLGMGPETNQFQNQLSAFFNRQVVCTSSGTSALHIAMQSIKTNSSHKDEVLVPSLTFAASYQAITGAGLQPISCDINPLNLNICLKDVQKKFNSKTLAIMPIHYSGDPSDINKVYTFARKKKIRVVEDAAHAFGSMFNNKMIGSFGDIACFSFDSIKNITCGEGGAIVTNDKKIIKRASDIRTLGIVGDSKRRYLKRRTWSFDILEQGYRYHMSDINAAI</sequence>
<evidence type="ECO:0000313" key="1">
    <source>
        <dbReference type="EMBL" id="SVD76470.1"/>
    </source>
</evidence>
<dbReference type="AlphaFoldDB" id="A0A382Y017"/>
<reference evidence="1" key="1">
    <citation type="submission" date="2018-05" db="EMBL/GenBank/DDBJ databases">
        <authorList>
            <person name="Lanie J.A."/>
            <person name="Ng W.-L."/>
            <person name="Kazmierczak K.M."/>
            <person name="Andrzejewski T.M."/>
            <person name="Davidsen T.M."/>
            <person name="Wayne K.J."/>
            <person name="Tettelin H."/>
            <person name="Glass J.I."/>
            <person name="Rusch D."/>
            <person name="Podicherti R."/>
            <person name="Tsui H.-C.T."/>
            <person name="Winkler M.E."/>
        </authorList>
    </citation>
    <scope>NUCLEOTIDE SEQUENCE</scope>
</reference>
<name>A0A382Y017_9ZZZZ</name>
<feature type="non-terminal residue" evidence="1">
    <location>
        <position position="244"/>
    </location>
</feature>
<gene>
    <name evidence="1" type="ORF">METZ01_LOCUS429324</name>
</gene>
<dbReference type="GO" id="GO:0000271">
    <property type="term" value="P:polysaccharide biosynthetic process"/>
    <property type="evidence" value="ECO:0007669"/>
    <property type="project" value="TreeGrafter"/>
</dbReference>